<dbReference type="Gene3D" id="1.10.10.60">
    <property type="entry name" value="Homeodomain-like"/>
    <property type="match status" value="2"/>
</dbReference>
<dbReference type="InterPro" id="IPR053142">
    <property type="entry name" value="PchR_regulatory_protein"/>
</dbReference>
<evidence type="ECO:0000313" key="5">
    <source>
        <dbReference type="EMBL" id="QWG01397.1"/>
    </source>
</evidence>
<evidence type="ECO:0000256" key="1">
    <source>
        <dbReference type="ARBA" id="ARBA00023015"/>
    </source>
</evidence>
<dbReference type="InterPro" id="IPR020449">
    <property type="entry name" value="Tscrpt_reg_AraC-type_HTH"/>
</dbReference>
<dbReference type="KEGG" id="fya:KMW28_17285"/>
<dbReference type="Proteomes" id="UP000678679">
    <property type="component" value="Chromosome 1"/>
</dbReference>
<protein>
    <submittedName>
        <fullName evidence="5">Helix-turn-helix domain-containing protein</fullName>
    </submittedName>
</protein>
<dbReference type="GO" id="GO:0003700">
    <property type="term" value="F:DNA-binding transcription factor activity"/>
    <property type="evidence" value="ECO:0007669"/>
    <property type="project" value="InterPro"/>
</dbReference>
<gene>
    <name evidence="5" type="ORF">KMW28_17285</name>
</gene>
<keyword evidence="1" id="KW-0805">Transcription regulation</keyword>
<proteinExistence type="predicted"/>
<dbReference type="InterPro" id="IPR018062">
    <property type="entry name" value="HTH_AraC-typ_CS"/>
</dbReference>
<sequence length="309" mass="36181">MVESGTSILFEDFLEKYSLIDCDKEEFGLKILKATSKSSNRNGNYLRISFAHLVVHHFTWELQEPMVIDLSCAENGIFFHTGNGHIILNKEKLSSQMAQLFTKSDLEITLLPNQNQFTFIEFQQDYFDQRLLHPSLKQMVLDLFDQKSTPFKIKKNISLLLDDITTNQKRGLCQLMYLNGKIFEILSEISDQFTHYESDAQQQFEPQMAKVKQLIDENLHIQYSINDLAKSVGINTSYLKKYFKEIYEETIFEYSTRKRMEYAKNLLSTTNLSISIISEKVGYQHSAHFSYAFKKNMDMTPNQFRKKMI</sequence>
<dbReference type="InterPro" id="IPR018060">
    <property type="entry name" value="HTH_AraC"/>
</dbReference>
<dbReference type="PROSITE" id="PS01124">
    <property type="entry name" value="HTH_ARAC_FAMILY_2"/>
    <property type="match status" value="1"/>
</dbReference>
<feature type="domain" description="HTH araC/xylS-type" evidence="4">
    <location>
        <begin position="209"/>
        <end position="307"/>
    </location>
</feature>
<dbReference type="EMBL" id="CP076132">
    <property type="protein sequence ID" value="QWG01397.1"/>
    <property type="molecule type" value="Genomic_DNA"/>
</dbReference>
<dbReference type="PROSITE" id="PS00041">
    <property type="entry name" value="HTH_ARAC_FAMILY_1"/>
    <property type="match status" value="1"/>
</dbReference>
<name>A0AAX1N2C4_9BACT</name>
<dbReference type="SMART" id="SM00342">
    <property type="entry name" value="HTH_ARAC"/>
    <property type="match status" value="1"/>
</dbReference>
<dbReference type="SUPFAM" id="SSF46689">
    <property type="entry name" value="Homeodomain-like"/>
    <property type="match status" value="2"/>
</dbReference>
<keyword evidence="3" id="KW-0804">Transcription</keyword>
<dbReference type="AlphaFoldDB" id="A0AAX1N2C4"/>
<reference evidence="5 6" key="1">
    <citation type="submission" date="2021-05" db="EMBL/GenBank/DDBJ databases">
        <title>Comparative genomic studies on the polysaccharide-degrading batcterial strains of the Flammeovirga genus.</title>
        <authorList>
            <person name="Zewei F."/>
            <person name="Zheng Z."/>
            <person name="Yu L."/>
            <person name="Ruyue G."/>
            <person name="Yanhong M."/>
            <person name="Yuanyuan C."/>
            <person name="Jingyan G."/>
            <person name="Wenjun H."/>
        </authorList>
    </citation>
    <scope>NUCLEOTIDE SEQUENCE [LARGE SCALE GENOMIC DNA]</scope>
    <source>
        <strain evidence="5 6">NBRC:100898</strain>
    </source>
</reference>
<accession>A0AAX1N2C4</accession>
<dbReference type="PANTHER" id="PTHR47893:SF1">
    <property type="entry name" value="REGULATORY PROTEIN PCHR"/>
    <property type="match status" value="1"/>
</dbReference>
<dbReference type="GO" id="GO:0043565">
    <property type="term" value="F:sequence-specific DNA binding"/>
    <property type="evidence" value="ECO:0007669"/>
    <property type="project" value="InterPro"/>
</dbReference>
<evidence type="ECO:0000256" key="3">
    <source>
        <dbReference type="ARBA" id="ARBA00023163"/>
    </source>
</evidence>
<evidence type="ECO:0000313" key="6">
    <source>
        <dbReference type="Proteomes" id="UP000678679"/>
    </source>
</evidence>
<dbReference type="Pfam" id="PF12833">
    <property type="entry name" value="HTH_18"/>
    <property type="match status" value="1"/>
</dbReference>
<dbReference type="PRINTS" id="PR00032">
    <property type="entry name" value="HTHARAC"/>
</dbReference>
<dbReference type="PANTHER" id="PTHR47893">
    <property type="entry name" value="REGULATORY PROTEIN PCHR"/>
    <property type="match status" value="1"/>
</dbReference>
<keyword evidence="6" id="KW-1185">Reference proteome</keyword>
<keyword evidence="2" id="KW-0238">DNA-binding</keyword>
<dbReference type="InterPro" id="IPR009057">
    <property type="entry name" value="Homeodomain-like_sf"/>
</dbReference>
<organism evidence="5 6">
    <name type="scientific">Flammeovirga yaeyamensis</name>
    <dbReference type="NCBI Taxonomy" id="367791"/>
    <lineage>
        <taxon>Bacteria</taxon>
        <taxon>Pseudomonadati</taxon>
        <taxon>Bacteroidota</taxon>
        <taxon>Cytophagia</taxon>
        <taxon>Cytophagales</taxon>
        <taxon>Flammeovirgaceae</taxon>
        <taxon>Flammeovirga</taxon>
    </lineage>
</organism>
<evidence type="ECO:0000256" key="2">
    <source>
        <dbReference type="ARBA" id="ARBA00023125"/>
    </source>
</evidence>
<evidence type="ECO:0000259" key="4">
    <source>
        <dbReference type="PROSITE" id="PS01124"/>
    </source>
</evidence>
<dbReference type="RefSeq" id="WP_169662884.1">
    <property type="nucleotide sequence ID" value="NZ_CP076132.1"/>
</dbReference>